<keyword evidence="7" id="KW-0520">NAD</keyword>
<evidence type="ECO:0000256" key="8">
    <source>
        <dbReference type="ARBA" id="ARBA00023136"/>
    </source>
</evidence>
<organism evidence="12">
    <name type="scientific">Opilio parietinus</name>
    <dbReference type="NCBI Taxonomy" id="121214"/>
    <lineage>
        <taxon>Eukaryota</taxon>
        <taxon>Metazoa</taxon>
        <taxon>Ecdysozoa</taxon>
        <taxon>Arthropoda</taxon>
        <taxon>Chelicerata</taxon>
        <taxon>Arachnida</taxon>
        <taxon>Opiliones</taxon>
        <taxon>Palpatores</taxon>
        <taxon>Phalangioidea</taxon>
        <taxon>Phalangiidae</taxon>
        <taxon>Opilio</taxon>
    </lineage>
</organism>
<evidence type="ECO:0000256" key="6">
    <source>
        <dbReference type="ARBA" id="ARBA00022989"/>
    </source>
</evidence>
<dbReference type="InterPro" id="IPR039428">
    <property type="entry name" value="NUOK/Mnh_C1-like"/>
</dbReference>
<keyword evidence="12" id="KW-0496">Mitochondrion</keyword>
<feature type="transmembrane region" description="Helical" evidence="11">
    <location>
        <begin position="28"/>
        <end position="48"/>
    </location>
</feature>
<comment type="similarity">
    <text evidence="2">Belongs to the complex I subunit 4L family.</text>
</comment>
<dbReference type="GeneID" id="9978577"/>
<dbReference type="EMBL" id="HM367070">
    <property type="protein sequence ID" value="ADI92918.1"/>
    <property type="molecule type" value="Genomic_DNA"/>
</dbReference>
<evidence type="ECO:0000256" key="3">
    <source>
        <dbReference type="ARBA" id="ARBA00016612"/>
    </source>
</evidence>
<evidence type="ECO:0000256" key="10">
    <source>
        <dbReference type="ARBA" id="ARBA00049551"/>
    </source>
</evidence>
<sequence length="96" mass="10512">MMILNLYVFSLFLGGLLCIIMSQNHILVMILSLEFLMLGIFTSLMISLGGGMNNCILTMLYLFVVVCEGSLGLGLLVSLVKGYGGDMCHLLMLLRC</sequence>
<comment type="subcellular location">
    <subcellularLocation>
        <location evidence="1">Membrane</location>
        <topology evidence="1">Multi-pass membrane protein</topology>
    </subcellularLocation>
</comment>
<gene>
    <name evidence="12" type="primary">ND4L</name>
</gene>
<evidence type="ECO:0000313" key="12">
    <source>
        <dbReference type="EMBL" id="ADI92918.1"/>
    </source>
</evidence>
<evidence type="ECO:0000256" key="2">
    <source>
        <dbReference type="ARBA" id="ARBA00010519"/>
    </source>
</evidence>
<dbReference type="GO" id="GO:0016020">
    <property type="term" value="C:membrane"/>
    <property type="evidence" value="ECO:0007669"/>
    <property type="project" value="UniProtKB-SubCell"/>
</dbReference>
<evidence type="ECO:0000256" key="1">
    <source>
        <dbReference type="ARBA" id="ARBA00004141"/>
    </source>
</evidence>
<keyword evidence="5" id="KW-1278">Translocase</keyword>
<protein>
    <recommendedName>
        <fullName evidence="3">NADH-ubiquinone oxidoreductase chain 4L</fullName>
    </recommendedName>
    <alternativeName>
        <fullName evidence="9">NADH dehydrogenase subunit 4L</fullName>
    </alternativeName>
</protein>
<proteinExistence type="inferred from homology"/>
<feature type="transmembrane region" description="Helical" evidence="11">
    <location>
        <begin position="60"/>
        <end position="80"/>
    </location>
</feature>
<name>E3UHH5_9ARAC</name>
<evidence type="ECO:0000256" key="11">
    <source>
        <dbReference type="SAM" id="Phobius"/>
    </source>
</evidence>
<dbReference type="RefSeq" id="YP_004021834.1">
    <property type="nucleotide sequence ID" value="NC_014700.1"/>
</dbReference>
<dbReference type="Gene3D" id="1.10.287.3510">
    <property type="match status" value="1"/>
</dbReference>
<evidence type="ECO:0000256" key="5">
    <source>
        <dbReference type="ARBA" id="ARBA00022967"/>
    </source>
</evidence>
<keyword evidence="8 11" id="KW-0472">Membrane</keyword>
<reference evidence="12" key="1">
    <citation type="journal article" date="2010" name="Mitochondrial DNA">
        <title>The mitochondrial genome of Opilio parietinus (Arachnida: Opiliones).</title>
        <authorList>
            <person name="Podsiadlowski L."/>
            <person name="Fahrein K."/>
        </authorList>
    </citation>
    <scope>NUCLEOTIDE SEQUENCE</scope>
</reference>
<keyword evidence="4 11" id="KW-0812">Transmembrane</keyword>
<dbReference type="CTD" id="4539"/>
<evidence type="ECO:0000256" key="9">
    <source>
        <dbReference type="ARBA" id="ARBA00031586"/>
    </source>
</evidence>
<evidence type="ECO:0000256" key="4">
    <source>
        <dbReference type="ARBA" id="ARBA00022692"/>
    </source>
</evidence>
<keyword evidence="6 11" id="KW-1133">Transmembrane helix</keyword>
<comment type="catalytic activity">
    <reaction evidence="10">
        <text>a ubiquinone + NADH + 5 H(+)(in) = a ubiquinol + NAD(+) + 4 H(+)(out)</text>
        <dbReference type="Rhea" id="RHEA:29091"/>
        <dbReference type="Rhea" id="RHEA-COMP:9565"/>
        <dbReference type="Rhea" id="RHEA-COMP:9566"/>
        <dbReference type="ChEBI" id="CHEBI:15378"/>
        <dbReference type="ChEBI" id="CHEBI:16389"/>
        <dbReference type="ChEBI" id="CHEBI:17976"/>
        <dbReference type="ChEBI" id="CHEBI:57540"/>
        <dbReference type="ChEBI" id="CHEBI:57945"/>
        <dbReference type="EC" id="7.1.1.2"/>
    </reaction>
</comment>
<geneLocation type="mitochondrion" evidence="12"/>
<evidence type="ECO:0000256" key="7">
    <source>
        <dbReference type="ARBA" id="ARBA00023027"/>
    </source>
</evidence>
<dbReference type="Pfam" id="PF00420">
    <property type="entry name" value="Oxidored_q2"/>
    <property type="match status" value="1"/>
</dbReference>
<accession>E3UHH5</accession>
<dbReference type="GO" id="GO:0008137">
    <property type="term" value="F:NADH dehydrogenase (ubiquinone) activity"/>
    <property type="evidence" value="ECO:0007669"/>
    <property type="project" value="UniProtKB-EC"/>
</dbReference>
<dbReference type="AlphaFoldDB" id="E3UHH5"/>